<dbReference type="InterPro" id="IPR032710">
    <property type="entry name" value="NTF2-like_dom_sf"/>
</dbReference>
<dbReference type="Pfam" id="PF14534">
    <property type="entry name" value="DUF4440"/>
    <property type="match status" value="1"/>
</dbReference>
<sequence length="161" mass="18585">MNTKNIFLLLALLLSSFLNAQVAKDSELFLALKKHDSLFFEKSFNECDLAFLEKAIHPDLVFYHDQGGVQNKTTFLESVKNNICSNPNQKPIRKVKGDSLAVFPLYENGILYGVFQQGIHEFYLREQGKNDVLTSTARFTHVYLLINNQWILREVLSYDHQ</sequence>
<name>A0A4Q1KIX6_9FLAO</name>
<dbReference type="Proteomes" id="UP000289734">
    <property type="component" value="Unassembled WGS sequence"/>
</dbReference>
<dbReference type="EMBL" id="SBKQ01000015">
    <property type="protein sequence ID" value="RXR29089.1"/>
    <property type="molecule type" value="Genomic_DNA"/>
</dbReference>
<keyword evidence="1" id="KW-0732">Signal</keyword>
<gene>
    <name evidence="3" type="ORF">EQG68_13210</name>
</gene>
<accession>A0A4Q1KIX6</accession>
<organism evidence="3 4">
    <name type="scientific">Flavobacterium piscinae</name>
    <dbReference type="NCBI Taxonomy" id="2506424"/>
    <lineage>
        <taxon>Bacteria</taxon>
        <taxon>Pseudomonadati</taxon>
        <taxon>Bacteroidota</taxon>
        <taxon>Flavobacteriia</taxon>
        <taxon>Flavobacteriales</taxon>
        <taxon>Flavobacteriaceae</taxon>
        <taxon>Flavobacterium</taxon>
    </lineage>
</organism>
<dbReference type="SUPFAM" id="SSF54427">
    <property type="entry name" value="NTF2-like"/>
    <property type="match status" value="1"/>
</dbReference>
<dbReference type="OrthoDB" id="1357763at2"/>
<dbReference type="Gene3D" id="3.10.450.50">
    <property type="match status" value="1"/>
</dbReference>
<comment type="caution">
    <text evidence="3">The sequence shown here is derived from an EMBL/GenBank/DDBJ whole genome shotgun (WGS) entry which is preliminary data.</text>
</comment>
<feature type="chain" id="PRO_5020513165" evidence="1">
    <location>
        <begin position="21"/>
        <end position="161"/>
    </location>
</feature>
<evidence type="ECO:0000256" key="1">
    <source>
        <dbReference type="SAM" id="SignalP"/>
    </source>
</evidence>
<feature type="domain" description="DUF4440" evidence="2">
    <location>
        <begin position="40"/>
        <end position="151"/>
    </location>
</feature>
<proteinExistence type="predicted"/>
<dbReference type="AlphaFoldDB" id="A0A4Q1KIX6"/>
<keyword evidence="4" id="KW-1185">Reference proteome</keyword>
<dbReference type="InterPro" id="IPR027843">
    <property type="entry name" value="DUF4440"/>
</dbReference>
<evidence type="ECO:0000259" key="2">
    <source>
        <dbReference type="Pfam" id="PF14534"/>
    </source>
</evidence>
<dbReference type="RefSeq" id="WP_129465366.1">
    <property type="nucleotide sequence ID" value="NZ_SBKQ01000015.1"/>
</dbReference>
<feature type="signal peptide" evidence="1">
    <location>
        <begin position="1"/>
        <end position="20"/>
    </location>
</feature>
<protein>
    <submittedName>
        <fullName evidence="3">Nuclear transport factor 2 family protein</fullName>
    </submittedName>
</protein>
<evidence type="ECO:0000313" key="3">
    <source>
        <dbReference type="EMBL" id="RXR29089.1"/>
    </source>
</evidence>
<evidence type="ECO:0000313" key="4">
    <source>
        <dbReference type="Proteomes" id="UP000289734"/>
    </source>
</evidence>
<reference evidence="4" key="1">
    <citation type="submission" date="2019-01" db="EMBL/GenBank/DDBJ databases">
        <title>Cytophagaceae bacterium strain CAR-16.</title>
        <authorList>
            <person name="Chen W.-M."/>
        </authorList>
    </citation>
    <scope>NUCLEOTIDE SEQUENCE [LARGE SCALE GENOMIC DNA]</scope>
    <source>
        <strain evidence="4">ICH-30</strain>
    </source>
</reference>